<proteinExistence type="predicted"/>
<dbReference type="AlphaFoldDB" id="A0A1Q2HUS1"/>
<protein>
    <submittedName>
        <fullName evidence="1">Uncharacterized protein</fullName>
    </submittedName>
</protein>
<dbReference type="KEGG" id="cgv:CGLAU_03050"/>
<reference evidence="1 2" key="1">
    <citation type="submission" date="2016-12" db="EMBL/GenBank/DDBJ databases">
        <authorList>
            <person name="Song W.-J."/>
            <person name="Kurnit D.M."/>
        </authorList>
    </citation>
    <scope>NUCLEOTIDE SEQUENCE [LARGE SCALE GENOMIC DNA]</scope>
    <source>
        <strain evidence="1 2">DSM 30827</strain>
    </source>
</reference>
<accession>A0A1Q2HUS1</accession>
<dbReference type="EMBL" id="CP019688">
    <property type="protein sequence ID" value="AQQ14594.1"/>
    <property type="molecule type" value="Genomic_DNA"/>
</dbReference>
<dbReference type="Gene3D" id="3.20.20.80">
    <property type="entry name" value="Glycosidases"/>
    <property type="match status" value="2"/>
</dbReference>
<sequence length="1034" mass="118092">MRKLFSFIALIALIFFTPVLIWGVKSAPYDTSLVLENRVGETPKQSGAAFALDYMKANSKVASVQDVDSTMDELKAYDAIYVTTEDGFSTSVDQWNTVKVNIDQNSPTILFAEYGVIQNTEPGPVAGQIAQDLGVESSGWSGLFVENLENYDSAIPDRVYDYFGDNWTFSGPGLVLNNDVENVTHVVEIDTEDDDLALDLITTDAGREQGFKEARKPYSGWFDIVTPAEGTDVLYTFDIPLSDEVKDKFDELDIPETIPAVTKHRNGASHRFYMAGTFSQSEAIPLFYQFQGLPRLYSVFDRFSSSSFYWNSYFPIISQAMKLHADFSEGLGAEFAAVANENDDDIRYPARMNYDLDRIEINVDGQWEPTLVKGVNLGMASPGHFPGEAGITEDEYYEWFKMIAEMNANTIRVYTLHPPGFYRALAKYNAEHENKIYVFHGVWINEEWITGDADAFHEEAVQGFRQEIEHVVDALHGNVIVDHVPGHASGVYATDVSDYVIGWVIGTEWDPFMVQGTNQKHQDVGQFSGTYYETKDANPMEYWIASHMEYVTDYEISNYNEIRPMSFTNWVTTDILHHPSDASNKEEISEINPNHIFTKGIMDEVGQFASYHVYPYYPDFLYLDKKYLNAVDQRGEKNTYYGYLDELRSVHEMPVLVAEFGVPASRGRTHTGPMGMHQGGVSEEDQGKYIQRMFEDMLETNYMGGLIFTWQDEWFKRTWNTMDYDNPDRRPYWSNRQTSEQQFGLLSFDPDKIKVDGDVNEWQGDPLYVGDKGDPIQAAYVDHDEAYLYLRMDLDDAASSTGYPVALIDTIQGQGNNYINSLNATSDTAADFLVSLEDDESRVMVDANYEMHSYYYGWLYGYMDINDYMFDRNSGVFLPIKYVLNGQMRNGETGEIYPFEDYETGLLQEGNGNPEAKDFNSLTDYSWSADRKHVEVRIPWLLLSFKDPSRKEIVGDFVTKEDIRVSDFLKDIGLSFMYVEYDTPVQALPTSISGSTVGSMKRYTWENWDMVEVPFPSRLKQSYYHVQDYFATLD</sequence>
<evidence type="ECO:0000313" key="1">
    <source>
        <dbReference type="EMBL" id="AQQ14594.1"/>
    </source>
</evidence>
<dbReference type="RefSeq" id="WP_095659416.1">
    <property type="nucleotide sequence ID" value="NZ_CP019688.1"/>
</dbReference>
<dbReference type="Proteomes" id="UP000217209">
    <property type="component" value="Chromosome"/>
</dbReference>
<dbReference type="InterPro" id="IPR017853">
    <property type="entry name" value="GH"/>
</dbReference>
<dbReference type="OrthoDB" id="916275at2"/>
<organism evidence="1 2">
    <name type="scientific">Corynebacterium glaucum</name>
    <dbReference type="NCBI Taxonomy" id="187491"/>
    <lineage>
        <taxon>Bacteria</taxon>
        <taxon>Bacillati</taxon>
        <taxon>Actinomycetota</taxon>
        <taxon>Actinomycetes</taxon>
        <taxon>Mycobacteriales</taxon>
        <taxon>Corynebacteriaceae</taxon>
        <taxon>Corynebacterium</taxon>
    </lineage>
</organism>
<dbReference type="SUPFAM" id="SSF51445">
    <property type="entry name" value="(Trans)glycosidases"/>
    <property type="match status" value="1"/>
</dbReference>
<keyword evidence="2" id="KW-1185">Reference proteome</keyword>
<evidence type="ECO:0000313" key="2">
    <source>
        <dbReference type="Proteomes" id="UP000217209"/>
    </source>
</evidence>
<gene>
    <name evidence="1" type="ORF">CGLAU_03050</name>
</gene>
<name>A0A1Q2HUS1_9CORY</name>